<dbReference type="AlphaFoldDB" id="A0A933LRJ8"/>
<dbReference type="InterPro" id="IPR027417">
    <property type="entry name" value="P-loop_NTPase"/>
</dbReference>
<dbReference type="PANTHER" id="PTHR45772">
    <property type="entry name" value="CONSERVED COMPONENT OF ABC TRANSPORTER FOR NATURAL AMINO ACIDS-RELATED"/>
    <property type="match status" value="1"/>
</dbReference>
<name>A0A933LRJ8_UNCTE</name>
<dbReference type="InterPro" id="IPR051120">
    <property type="entry name" value="ABC_AA/LPS_Transport"/>
</dbReference>
<keyword evidence="3" id="KW-0067">ATP-binding</keyword>
<keyword evidence="1" id="KW-0813">Transport</keyword>
<gene>
    <name evidence="4" type="ORF">HY730_08590</name>
</gene>
<dbReference type="Gene3D" id="3.40.50.300">
    <property type="entry name" value="P-loop containing nucleotide triphosphate hydrolases"/>
    <property type="match status" value="1"/>
</dbReference>
<dbReference type="Proteomes" id="UP000772181">
    <property type="component" value="Unassembled WGS sequence"/>
</dbReference>
<comment type="caution">
    <text evidence="4">The sequence shown here is derived from an EMBL/GenBank/DDBJ whole genome shotgun (WGS) entry which is preliminary data.</text>
</comment>
<evidence type="ECO:0000313" key="5">
    <source>
        <dbReference type="Proteomes" id="UP000772181"/>
    </source>
</evidence>
<dbReference type="SUPFAM" id="SSF52540">
    <property type="entry name" value="P-loop containing nucleoside triphosphate hydrolases"/>
    <property type="match status" value="1"/>
</dbReference>
<evidence type="ECO:0000256" key="3">
    <source>
        <dbReference type="ARBA" id="ARBA00022840"/>
    </source>
</evidence>
<protein>
    <recommendedName>
        <fullName evidence="6">ABC transporter ATP-binding protein</fullName>
    </recommendedName>
</protein>
<keyword evidence="2" id="KW-0547">Nucleotide-binding</keyword>
<organism evidence="4 5">
    <name type="scientific">Tectimicrobiota bacterium</name>
    <dbReference type="NCBI Taxonomy" id="2528274"/>
    <lineage>
        <taxon>Bacteria</taxon>
        <taxon>Pseudomonadati</taxon>
        <taxon>Nitrospinota/Tectimicrobiota group</taxon>
        <taxon>Candidatus Tectimicrobiota</taxon>
    </lineage>
</organism>
<reference evidence="4" key="1">
    <citation type="submission" date="2020-07" db="EMBL/GenBank/DDBJ databases">
        <title>Huge and variable diversity of episymbiotic CPR bacteria and DPANN archaea in groundwater ecosystems.</title>
        <authorList>
            <person name="He C.Y."/>
            <person name="Keren R."/>
            <person name="Whittaker M."/>
            <person name="Farag I.F."/>
            <person name="Doudna J."/>
            <person name="Cate J.H.D."/>
            <person name="Banfield J.F."/>
        </authorList>
    </citation>
    <scope>NUCLEOTIDE SEQUENCE</scope>
    <source>
        <strain evidence="4">NC_groundwater_1482_Ag_S-0.65um_47_24</strain>
    </source>
</reference>
<proteinExistence type="predicted"/>
<dbReference type="GO" id="GO:0005524">
    <property type="term" value="F:ATP binding"/>
    <property type="evidence" value="ECO:0007669"/>
    <property type="project" value="UniProtKB-KW"/>
</dbReference>
<evidence type="ECO:0000256" key="2">
    <source>
        <dbReference type="ARBA" id="ARBA00022741"/>
    </source>
</evidence>
<accession>A0A933LRJ8</accession>
<evidence type="ECO:0008006" key="6">
    <source>
        <dbReference type="Google" id="ProtNLM"/>
    </source>
</evidence>
<evidence type="ECO:0000313" key="4">
    <source>
        <dbReference type="EMBL" id="MBI4596417.1"/>
    </source>
</evidence>
<dbReference type="EMBL" id="JACQWF010000378">
    <property type="protein sequence ID" value="MBI4596417.1"/>
    <property type="molecule type" value="Genomic_DNA"/>
</dbReference>
<dbReference type="GO" id="GO:0005886">
    <property type="term" value="C:plasma membrane"/>
    <property type="evidence" value="ECO:0007669"/>
    <property type="project" value="TreeGrafter"/>
</dbReference>
<feature type="non-terminal residue" evidence="4">
    <location>
        <position position="1"/>
    </location>
</feature>
<sequence>TVLIVEHDMTVVQQISDEVMVMHYGSKLAEGDPEKVLKSKEVVDAYFGG</sequence>
<evidence type="ECO:0000256" key="1">
    <source>
        <dbReference type="ARBA" id="ARBA00022448"/>
    </source>
</evidence>